<dbReference type="EMBL" id="JACYNN010000053">
    <property type="protein sequence ID" value="MBD8109375.1"/>
    <property type="molecule type" value="Genomic_DNA"/>
</dbReference>
<dbReference type="OrthoDB" id="6627086at2"/>
<accession>A0A4U3F7M5</accession>
<protein>
    <recommendedName>
        <fullName evidence="5">Major capsid protein E</fullName>
    </recommendedName>
</protein>
<keyword evidence="4" id="KW-1185">Reference proteome</keyword>
<evidence type="ECO:0000313" key="1">
    <source>
        <dbReference type="EMBL" id="MBD8109375.1"/>
    </source>
</evidence>
<gene>
    <name evidence="2" type="ORF">EpCFBP13511_14795</name>
    <name evidence="1" type="ORF">IFT93_23740</name>
</gene>
<proteinExistence type="predicted"/>
<dbReference type="RefSeq" id="WP_137269544.1">
    <property type="nucleotide sequence ID" value="NZ_JACYNM010000056.1"/>
</dbReference>
<evidence type="ECO:0000313" key="2">
    <source>
        <dbReference type="EMBL" id="TKJ88696.1"/>
    </source>
</evidence>
<comment type="caution">
    <text evidence="2">The sequence shown here is derived from an EMBL/GenBank/DDBJ whole genome shotgun (WGS) entry which is preliminary data.</text>
</comment>
<dbReference type="AlphaFoldDB" id="A0A4U3F7M5"/>
<dbReference type="Proteomes" id="UP000306393">
    <property type="component" value="Unassembled WGS sequence"/>
</dbReference>
<organism evidence="2 3">
    <name type="scientific">Erwinia persicina</name>
    <dbReference type="NCBI Taxonomy" id="55211"/>
    <lineage>
        <taxon>Bacteria</taxon>
        <taxon>Pseudomonadati</taxon>
        <taxon>Pseudomonadota</taxon>
        <taxon>Gammaproteobacteria</taxon>
        <taxon>Enterobacterales</taxon>
        <taxon>Erwiniaceae</taxon>
        <taxon>Erwinia</taxon>
    </lineage>
</organism>
<dbReference type="EMBL" id="QGAC01000014">
    <property type="protein sequence ID" value="TKJ88696.1"/>
    <property type="molecule type" value="Genomic_DNA"/>
</dbReference>
<reference evidence="2 3" key="1">
    <citation type="journal article" date="2019" name="Sci. Rep.">
        <title>Differences in resource use lead to coexistence of seed-transmitted microbial populations.</title>
        <authorList>
            <person name="Torres-Cortes G."/>
            <person name="Garcia B.J."/>
            <person name="Compant S."/>
            <person name="Rezki S."/>
            <person name="Jones P."/>
            <person name="Preveaux A."/>
            <person name="Briand M."/>
            <person name="Roulet A."/>
            <person name="Bouchez O."/>
            <person name="Jacobson D."/>
            <person name="Barret M."/>
        </authorList>
    </citation>
    <scope>NUCLEOTIDE SEQUENCE [LARGE SCALE GENOMIC DNA]</scope>
    <source>
        <strain evidence="2 3">CFBP13511</strain>
    </source>
</reference>
<evidence type="ECO:0000313" key="4">
    <source>
        <dbReference type="Proteomes" id="UP000661012"/>
    </source>
</evidence>
<reference evidence="1 4" key="2">
    <citation type="journal article" date="2020" name="FEMS Microbiol. Ecol.">
        <title>Temporal dynamics of bacterial communities during seed development and maturation.</title>
        <authorList>
            <person name="Chesneau G."/>
            <person name="Torres-Cortes G."/>
            <person name="Briand M."/>
            <person name="Darrasse A."/>
            <person name="Preveaux A."/>
            <person name="Marais C."/>
            <person name="Jacques M.A."/>
            <person name="Shade A."/>
            <person name="Barret M."/>
        </authorList>
    </citation>
    <scope>NUCLEOTIDE SEQUENCE [LARGE SCALE GENOMIC DNA]</scope>
    <source>
        <strain evidence="1 4">CFBP13732</strain>
    </source>
</reference>
<evidence type="ECO:0000313" key="3">
    <source>
        <dbReference type="Proteomes" id="UP000306393"/>
    </source>
</evidence>
<name>A0A4U3F7M5_9GAMM</name>
<sequence>MDLREIFGSNVSIANTFEVPNTQNTVFLNSNLFQTQRHASNEILIERQEADGVNFISTETMPFAQSDWNSAPSKKWQAYNYQLIHSAITNDVSSKDLETQLRFGIFDRTDQAVAQLEAYSNRQLVMATNFVEDKLAEAVMSGVARSTYAGQKDLDFFTEFEQERTNFTLNVDDTFGVDIFEQLDDISRIMGTKLLGLETYRESMIVLCAGKAAKAFKRHKSIKDFVQFTMAFNNDANPLTQIAPNLNKARKWELNGVVFLDVGGLPQYEKYLSSKDSFVAVPRLIGASLFDLHVGQAVRHMESHALNDNGIGSYLTYDQRWGFPGVHTEVSILPVVQQPQAIVYGNVIGDI</sequence>
<dbReference type="Proteomes" id="UP000661012">
    <property type="component" value="Unassembled WGS sequence"/>
</dbReference>
<evidence type="ECO:0008006" key="5">
    <source>
        <dbReference type="Google" id="ProtNLM"/>
    </source>
</evidence>